<evidence type="ECO:0000256" key="5">
    <source>
        <dbReference type="ARBA" id="ARBA00022989"/>
    </source>
</evidence>
<evidence type="ECO:0000256" key="2">
    <source>
        <dbReference type="ARBA" id="ARBA00022448"/>
    </source>
</evidence>
<dbReference type="GO" id="GO:0022857">
    <property type="term" value="F:transmembrane transporter activity"/>
    <property type="evidence" value="ECO:0007669"/>
    <property type="project" value="InterPro"/>
</dbReference>
<accession>A0A1Y1IP48</accession>
<evidence type="ECO:0000256" key="1">
    <source>
        <dbReference type="ARBA" id="ARBA00004651"/>
    </source>
</evidence>
<feature type="transmembrane region" description="Helical" evidence="8">
    <location>
        <begin position="92"/>
        <end position="108"/>
    </location>
</feature>
<feature type="compositionally biased region" description="Polar residues" evidence="7">
    <location>
        <begin position="434"/>
        <end position="443"/>
    </location>
</feature>
<feature type="transmembrane region" description="Helical" evidence="8">
    <location>
        <begin position="568"/>
        <end position="597"/>
    </location>
</feature>
<evidence type="ECO:0000256" key="3">
    <source>
        <dbReference type="ARBA" id="ARBA00022475"/>
    </source>
</evidence>
<reference evidence="9 10" key="1">
    <citation type="journal article" date="2014" name="Nat. Commun.">
        <title>Klebsormidium flaccidum genome reveals primary factors for plant terrestrial adaptation.</title>
        <authorList>
            <person name="Hori K."/>
            <person name="Maruyama F."/>
            <person name="Fujisawa T."/>
            <person name="Togashi T."/>
            <person name="Yamamoto N."/>
            <person name="Seo M."/>
            <person name="Sato S."/>
            <person name="Yamada T."/>
            <person name="Mori H."/>
            <person name="Tajima N."/>
            <person name="Moriyama T."/>
            <person name="Ikeuchi M."/>
            <person name="Watanabe M."/>
            <person name="Wada H."/>
            <person name="Kobayashi K."/>
            <person name="Saito M."/>
            <person name="Masuda T."/>
            <person name="Sasaki-Sekimoto Y."/>
            <person name="Mashiguchi K."/>
            <person name="Awai K."/>
            <person name="Shimojima M."/>
            <person name="Masuda S."/>
            <person name="Iwai M."/>
            <person name="Nobusawa T."/>
            <person name="Narise T."/>
            <person name="Kondo S."/>
            <person name="Saito H."/>
            <person name="Sato R."/>
            <person name="Murakawa M."/>
            <person name="Ihara Y."/>
            <person name="Oshima-Yamada Y."/>
            <person name="Ohtaka K."/>
            <person name="Satoh M."/>
            <person name="Sonobe K."/>
            <person name="Ishii M."/>
            <person name="Ohtani R."/>
            <person name="Kanamori-Sato M."/>
            <person name="Honoki R."/>
            <person name="Miyazaki D."/>
            <person name="Mochizuki H."/>
            <person name="Umetsu J."/>
            <person name="Higashi K."/>
            <person name="Shibata D."/>
            <person name="Kamiya Y."/>
            <person name="Sato N."/>
            <person name="Nakamura Y."/>
            <person name="Tabata S."/>
            <person name="Ida S."/>
            <person name="Kurokawa K."/>
            <person name="Ohta H."/>
        </authorList>
    </citation>
    <scope>NUCLEOTIDE SEQUENCE [LARGE SCALE GENOMIC DNA]</scope>
    <source>
        <strain evidence="9 10">NIES-2285</strain>
    </source>
</reference>
<feature type="region of interest" description="Disordered" evidence="7">
    <location>
        <begin position="833"/>
        <end position="938"/>
    </location>
</feature>
<keyword evidence="2" id="KW-0813">Transport</keyword>
<feature type="region of interest" description="Disordered" evidence="7">
    <location>
        <begin position="344"/>
        <end position="373"/>
    </location>
</feature>
<protein>
    <submittedName>
        <fullName evidence="9">Uncharacterized protein</fullName>
    </submittedName>
</protein>
<feature type="compositionally biased region" description="Low complexity" evidence="7">
    <location>
        <begin position="904"/>
        <end position="914"/>
    </location>
</feature>
<feature type="transmembrane region" description="Helical" evidence="8">
    <location>
        <begin position="68"/>
        <end position="85"/>
    </location>
</feature>
<evidence type="ECO:0000313" key="10">
    <source>
        <dbReference type="Proteomes" id="UP000054558"/>
    </source>
</evidence>
<gene>
    <name evidence="9" type="ORF">KFL_007550015</name>
</gene>
<sequence length="1060" mass="114340">MVSKSNVHRQVFWRRVRSGIRTSIAALLTAVLALTPEISRNLTIAFFASVTAIIITDSSLGRTIHNAVMVFWACVASSVASIVCVEIFGRSYTAMLLCLTGTAFLIAYPDVHVLIKKFGLALAGIDFITFSIRPQTTSITFPLRLAATTMLGAACAVASMIVPTPLRATTLVRDRAELAAKSLAALLSTQMDAFCAVEGRSLSKLKVQAGMLRQAVMTNLQSMKDRQEELWWEGAGGAPTRKLQRLLKVYDTLLGHSAALDMALQTGHIHESPKLLLRILRPSLVDIGVWTGLVLGVAVDEFKGRKVKAEKGEQLAGKGIQLLRRFDATLQVARERAYYGVKGGDASAPVTDSSSEEADDLNLNQPRRRKRSSHVETLMKCSVESLITSQFFLFNVKHIAQEALSLLSDSPAPPPQTPRLSFVQSMRPAPPCTNPNCASSGRSTDAKKSRRRSQDATSVQMPEGGVQTNGFGPLGSSNLASKNGDKGKRRFDGVFEFAGRFKPDARKLKAGSKVACAVGVGGLLGIIAGRNYGYWAVVTIAFIIGGYQGTSFRAAWLRLQGTVAGAIYGYLVILVVHGHPVAVGALLVPWVALVTFIRYSKAYGYSGVVAGFTAAIIMLGYKSSNQNVQDYALGRITETCIGIVTFIVVETCVWPNRAALLVREALISALQDARACFAAIVRSYMEEECMQCRQKAVQQVAATEKTLAALMAKQGPLIDEAASEPDFWRAPFPIPVYCKLLDLQKRMARLLYAMDCALRVTGMETAGEQTEKLVKPLQGPLRSLEAEVLLTLDSLIIDLRAPARAVGKVANPTQTKQPSSETELTAAAAAVNGTDGNLDSEPPSSAKIHSEAQAGANQRGPQDRVHPTEDVGGEGRLGPPSVDSVQKEPEGSADKEAALDIESQEASGEGTAEAGEGGTKKKRHKHGNLHLHWGGGDKPVDKEVFQHPVQGTDAAGRLGEAGAVNIRHVFQEYEDVISGLISAKLSNPDIRIVDNTAMLSFNALVFSMRALIAEANDLENNVRELLQVESPVDLVKCINPNHYSDSEPFLTEDEGRRRSD</sequence>
<dbReference type="EMBL" id="DF237704">
    <property type="protein sequence ID" value="GAQ91269.1"/>
    <property type="molecule type" value="Genomic_DNA"/>
</dbReference>
<evidence type="ECO:0000256" key="4">
    <source>
        <dbReference type="ARBA" id="ARBA00022692"/>
    </source>
</evidence>
<feature type="transmembrane region" description="Helical" evidence="8">
    <location>
        <begin position="145"/>
        <end position="166"/>
    </location>
</feature>
<keyword evidence="10" id="KW-1185">Reference proteome</keyword>
<keyword evidence="6 8" id="KW-0472">Membrane</keyword>
<dbReference type="OMA" id="CEVKQSC"/>
<name>A0A1Y1IP48_KLENI</name>
<feature type="compositionally biased region" description="Polar residues" evidence="7">
    <location>
        <begin position="455"/>
        <end position="481"/>
    </location>
</feature>
<feature type="transmembrane region" description="Helical" evidence="8">
    <location>
        <begin position="603"/>
        <end position="621"/>
    </location>
</feature>
<feature type="compositionally biased region" description="Basic residues" evidence="7">
    <location>
        <begin position="920"/>
        <end position="929"/>
    </location>
</feature>
<dbReference type="Pfam" id="PF04632">
    <property type="entry name" value="FUSC"/>
    <property type="match status" value="1"/>
</dbReference>
<dbReference type="OrthoDB" id="68611at2759"/>
<dbReference type="AlphaFoldDB" id="A0A1Y1IP48"/>
<feature type="region of interest" description="Disordered" evidence="7">
    <location>
        <begin position="408"/>
        <end position="485"/>
    </location>
</feature>
<keyword evidence="3" id="KW-1003">Cell membrane</keyword>
<dbReference type="STRING" id="105231.A0A1Y1IP48"/>
<dbReference type="PANTHER" id="PTHR30509:SF9">
    <property type="entry name" value="MULTIDRUG RESISTANCE PROTEIN MDTO"/>
    <property type="match status" value="1"/>
</dbReference>
<comment type="subcellular location">
    <subcellularLocation>
        <location evidence="1">Cell membrane</location>
        <topology evidence="1">Multi-pass membrane protein</topology>
    </subcellularLocation>
</comment>
<feature type="compositionally biased region" description="Basic and acidic residues" evidence="7">
    <location>
        <begin position="885"/>
        <end position="898"/>
    </location>
</feature>
<dbReference type="PANTHER" id="PTHR30509">
    <property type="entry name" value="P-HYDROXYBENZOIC ACID EFFLUX PUMP SUBUNIT-RELATED"/>
    <property type="match status" value="1"/>
</dbReference>
<keyword evidence="5 8" id="KW-1133">Transmembrane helix</keyword>
<dbReference type="Proteomes" id="UP000054558">
    <property type="component" value="Unassembled WGS sequence"/>
</dbReference>
<evidence type="ECO:0000256" key="8">
    <source>
        <dbReference type="SAM" id="Phobius"/>
    </source>
</evidence>
<feature type="transmembrane region" description="Helical" evidence="8">
    <location>
        <begin position="534"/>
        <end position="556"/>
    </location>
</feature>
<evidence type="ECO:0000256" key="7">
    <source>
        <dbReference type="SAM" id="MobiDB-lite"/>
    </source>
</evidence>
<dbReference type="GO" id="GO:0005886">
    <property type="term" value="C:plasma membrane"/>
    <property type="evidence" value="ECO:0000318"/>
    <property type="project" value="GO_Central"/>
</dbReference>
<proteinExistence type="predicted"/>
<organism evidence="9 10">
    <name type="scientific">Klebsormidium nitens</name>
    <name type="common">Green alga</name>
    <name type="synonym">Ulothrix nitens</name>
    <dbReference type="NCBI Taxonomy" id="105231"/>
    <lineage>
        <taxon>Eukaryota</taxon>
        <taxon>Viridiplantae</taxon>
        <taxon>Streptophyta</taxon>
        <taxon>Klebsormidiophyceae</taxon>
        <taxon>Klebsormidiales</taxon>
        <taxon>Klebsormidiaceae</taxon>
        <taxon>Klebsormidium</taxon>
    </lineage>
</organism>
<evidence type="ECO:0000256" key="6">
    <source>
        <dbReference type="ARBA" id="ARBA00023136"/>
    </source>
</evidence>
<evidence type="ECO:0000313" key="9">
    <source>
        <dbReference type="EMBL" id="GAQ91269.1"/>
    </source>
</evidence>
<dbReference type="InterPro" id="IPR006726">
    <property type="entry name" value="PHBA_efflux_AaeB/fusaric-R"/>
</dbReference>
<keyword evidence="4 8" id="KW-0812">Transmembrane</keyword>